<evidence type="ECO:0000313" key="3">
    <source>
        <dbReference type="Proteomes" id="UP000325395"/>
    </source>
</evidence>
<evidence type="ECO:0000256" key="1">
    <source>
        <dbReference type="SAM" id="Phobius"/>
    </source>
</evidence>
<organism evidence="2 3">
    <name type="scientific">Aspergillus pseudocaelatus</name>
    <dbReference type="NCBI Taxonomy" id="1825620"/>
    <lineage>
        <taxon>Eukaryota</taxon>
        <taxon>Fungi</taxon>
        <taxon>Dikarya</taxon>
        <taxon>Ascomycota</taxon>
        <taxon>Pezizomycotina</taxon>
        <taxon>Eurotiomycetes</taxon>
        <taxon>Eurotiomycetidae</taxon>
        <taxon>Eurotiales</taxon>
        <taxon>Aspergillaceae</taxon>
        <taxon>Aspergillus</taxon>
        <taxon>Aspergillus subgen. Circumdati</taxon>
    </lineage>
</organism>
<evidence type="ECO:0000313" key="2">
    <source>
        <dbReference type="EMBL" id="KAE8418253.1"/>
    </source>
</evidence>
<feature type="transmembrane region" description="Helical" evidence="1">
    <location>
        <begin position="12"/>
        <end position="31"/>
    </location>
</feature>
<keyword evidence="1" id="KW-1133">Transmembrane helix</keyword>
<name>A0ABQ6WMI4_9EURO</name>
<feature type="transmembrane region" description="Helical" evidence="1">
    <location>
        <begin position="43"/>
        <end position="63"/>
    </location>
</feature>
<sequence length="64" mass="7445">MYPFSCFSTVLFSYAHLGIIAFPFVLVRYVMQVTSPAPVYVWNIPYIEHATPVLFYFVLIIHLT</sequence>
<reference evidence="2 3" key="1">
    <citation type="submission" date="2019-04" db="EMBL/GenBank/DDBJ databases">
        <authorList>
            <consortium name="DOE Joint Genome Institute"/>
            <person name="Mondo S."/>
            <person name="Kjaerbolling I."/>
            <person name="Vesth T."/>
            <person name="Frisvad J.C."/>
            <person name="Nybo J.L."/>
            <person name="Theobald S."/>
            <person name="Kildgaard S."/>
            <person name="Isbrandt T."/>
            <person name="Kuo A."/>
            <person name="Sato A."/>
            <person name="Lyhne E.K."/>
            <person name="Kogle M.E."/>
            <person name="Wiebenga A."/>
            <person name="Kun R.S."/>
            <person name="Lubbers R.J."/>
            <person name="Makela M.R."/>
            <person name="Barry K."/>
            <person name="Chovatia M."/>
            <person name="Clum A."/>
            <person name="Daum C."/>
            <person name="Haridas S."/>
            <person name="He G."/>
            <person name="LaButti K."/>
            <person name="Lipzen A."/>
            <person name="Riley R."/>
            <person name="Salamov A."/>
            <person name="Simmons B.A."/>
            <person name="Magnuson J.K."/>
            <person name="Henrissat B."/>
            <person name="Mortensen U.H."/>
            <person name="Larsen T.O."/>
            <person name="Devries R.P."/>
            <person name="Grigoriev I.V."/>
            <person name="Machida M."/>
            <person name="Baker S.E."/>
            <person name="Andersen M.R."/>
            <person name="Cantor M.N."/>
            <person name="Hua S.X."/>
        </authorList>
    </citation>
    <scope>NUCLEOTIDE SEQUENCE [LARGE SCALE GENOMIC DNA]</scope>
    <source>
        <strain evidence="2 3">CBS 117616</strain>
    </source>
</reference>
<keyword evidence="1" id="KW-0472">Membrane</keyword>
<keyword evidence="3" id="KW-1185">Reference proteome</keyword>
<gene>
    <name evidence="2" type="ORF">BDV36DRAFT_162474</name>
</gene>
<keyword evidence="1" id="KW-0812">Transmembrane</keyword>
<dbReference type="EMBL" id="ML735728">
    <property type="protein sequence ID" value="KAE8418253.1"/>
    <property type="molecule type" value="Genomic_DNA"/>
</dbReference>
<protein>
    <submittedName>
        <fullName evidence="2">Uncharacterized protein</fullName>
    </submittedName>
</protein>
<accession>A0ABQ6WMI4</accession>
<proteinExistence type="predicted"/>
<dbReference type="Proteomes" id="UP000325395">
    <property type="component" value="Unassembled WGS sequence"/>
</dbReference>